<dbReference type="SUPFAM" id="SSF82607">
    <property type="entry name" value="YbaB-like"/>
    <property type="match status" value="1"/>
</dbReference>
<protein>
    <submittedName>
        <fullName evidence="1">DNA-binding protein YbaB</fullName>
    </submittedName>
</protein>
<gene>
    <name evidence="1" type="ORF">HD596_004178</name>
</gene>
<dbReference type="RefSeq" id="WP_185070985.1">
    <property type="nucleotide sequence ID" value="NZ_JACHMB010000001.1"/>
</dbReference>
<evidence type="ECO:0000313" key="2">
    <source>
        <dbReference type="Proteomes" id="UP000579153"/>
    </source>
</evidence>
<sequence>MPTPDGDAPFLDEEMQRLLAQFQADLRPLQELRESLDNLRGRGEAANGQVKAEVLPSGTLGGLRIDPRAMRLGADALAEAVLAAASEAAADLTKRMAGMMTDGLTPFADEVRRFGQD</sequence>
<proteinExistence type="predicted"/>
<keyword evidence="1" id="KW-0238">DNA-binding</keyword>
<dbReference type="GO" id="GO:0003677">
    <property type="term" value="F:DNA binding"/>
    <property type="evidence" value="ECO:0007669"/>
    <property type="project" value="UniProtKB-KW"/>
</dbReference>
<evidence type="ECO:0000313" key="1">
    <source>
        <dbReference type="EMBL" id="MBB5777422.1"/>
    </source>
</evidence>
<dbReference type="Pfam" id="PF02575">
    <property type="entry name" value="YbaB_DNA_bd"/>
    <property type="match status" value="1"/>
</dbReference>
<organism evidence="1 2">
    <name type="scientific">Nonomuraea jabiensis</name>
    <dbReference type="NCBI Taxonomy" id="882448"/>
    <lineage>
        <taxon>Bacteria</taxon>
        <taxon>Bacillati</taxon>
        <taxon>Actinomycetota</taxon>
        <taxon>Actinomycetes</taxon>
        <taxon>Streptosporangiales</taxon>
        <taxon>Streptosporangiaceae</taxon>
        <taxon>Nonomuraea</taxon>
    </lineage>
</organism>
<name>A0A7W9G529_9ACTN</name>
<dbReference type="AlphaFoldDB" id="A0A7W9G529"/>
<reference evidence="1 2" key="1">
    <citation type="submission" date="2020-08" db="EMBL/GenBank/DDBJ databases">
        <title>Sequencing the genomes of 1000 actinobacteria strains.</title>
        <authorList>
            <person name="Klenk H.-P."/>
        </authorList>
    </citation>
    <scope>NUCLEOTIDE SEQUENCE [LARGE SCALE GENOMIC DNA]</scope>
    <source>
        <strain evidence="1 2">DSM 45507</strain>
    </source>
</reference>
<dbReference type="InterPro" id="IPR004401">
    <property type="entry name" value="YbaB/EbfC"/>
</dbReference>
<comment type="caution">
    <text evidence="1">The sequence shown here is derived from an EMBL/GenBank/DDBJ whole genome shotgun (WGS) entry which is preliminary data.</text>
</comment>
<accession>A0A7W9G529</accession>
<keyword evidence="2" id="KW-1185">Reference proteome</keyword>
<dbReference type="Proteomes" id="UP000579153">
    <property type="component" value="Unassembled WGS sequence"/>
</dbReference>
<dbReference type="EMBL" id="JACHMB010000001">
    <property type="protein sequence ID" value="MBB5777422.1"/>
    <property type="molecule type" value="Genomic_DNA"/>
</dbReference>
<dbReference type="Gene3D" id="3.30.1310.10">
    <property type="entry name" value="Nucleoid-associated protein YbaB-like domain"/>
    <property type="match status" value="1"/>
</dbReference>
<dbReference type="InterPro" id="IPR036894">
    <property type="entry name" value="YbaB-like_sf"/>
</dbReference>